<dbReference type="Pfam" id="PF13487">
    <property type="entry name" value="HD_5"/>
    <property type="match status" value="1"/>
</dbReference>
<keyword evidence="2" id="KW-0378">Hydrolase</keyword>
<dbReference type="OrthoDB" id="9774747at2"/>
<dbReference type="RefSeq" id="WP_124705364.1">
    <property type="nucleotide sequence ID" value="NZ_BGOW01000021.1"/>
</dbReference>
<reference evidence="2 3" key="1">
    <citation type="journal article" date="2019" name="Front. Microbiol.">
        <title>Genomes of Neutrophilic Sulfur-Oxidizing Chemolithoautotrophs Representing 9 Proteobacterial Species From 8 Genera.</title>
        <authorList>
            <person name="Watanabe T."/>
            <person name="Kojima H."/>
            <person name="Umezawa K."/>
            <person name="Hori C."/>
            <person name="Takasuka T.E."/>
            <person name="Kato Y."/>
            <person name="Fukui M."/>
        </authorList>
    </citation>
    <scope>NUCLEOTIDE SEQUENCE [LARGE SCALE GENOMIC DNA]</scope>
    <source>
        <strain evidence="2 3">TTN</strain>
    </source>
</reference>
<dbReference type="CDD" id="cd00077">
    <property type="entry name" value="HDc"/>
    <property type="match status" value="1"/>
</dbReference>
<dbReference type="SUPFAM" id="SSF109604">
    <property type="entry name" value="HD-domain/PDEase-like"/>
    <property type="match status" value="1"/>
</dbReference>
<protein>
    <submittedName>
        <fullName evidence="2">Metal-dependent phosphohydrolase, HD subdomain</fullName>
    </submittedName>
</protein>
<dbReference type="PANTHER" id="PTHR43155:SF2">
    <property type="entry name" value="CYCLIC DI-GMP PHOSPHODIESTERASE PA4108"/>
    <property type="match status" value="1"/>
</dbReference>
<feature type="domain" description="HD-GYP" evidence="1">
    <location>
        <begin position="112"/>
        <end position="308"/>
    </location>
</feature>
<dbReference type="InterPro" id="IPR003607">
    <property type="entry name" value="HD/PDEase_dom"/>
</dbReference>
<proteinExistence type="predicted"/>
<evidence type="ECO:0000313" key="3">
    <source>
        <dbReference type="Proteomes" id="UP000286806"/>
    </source>
</evidence>
<sequence length="378" mass="42083">MNKRRISMQDMVLGEPLQWDVYDTAGHLLLSRGHVIDNNHLLESLVARGMFIDLPDKPNEAPQAAAQVRELPSVLRFINLAHKRLEGLLFGLHAEADAQAKILEVAKTVIYATNLNPDIAIACILLNQSVSSYAGRHSMDTALVSLLVAQVMKKSPDEVRIIVAAALTMNIGMIRQHDHFQDKQGPLTEKEIEFIKKHPEEGVQLLKQAGIDHPDWLTYVLQHHENEDGSGYPHSLKGQEISQNAKIISLADRYCARVTGRTYRQALLPPAALRGLFVEESKTIDTHLAPYFIHELGTYPPGTYVRLQNGEIGVVTHKSKQASAPVVHALVGPRGAPLAFPIQRDTAKELFAIREAVYPSQANVRFSMQHLWGKEARL</sequence>
<dbReference type="EMBL" id="BGOW01000021">
    <property type="protein sequence ID" value="GBL46575.1"/>
    <property type="molecule type" value="Genomic_DNA"/>
</dbReference>
<evidence type="ECO:0000313" key="2">
    <source>
        <dbReference type="EMBL" id="GBL46575.1"/>
    </source>
</evidence>
<dbReference type="GO" id="GO:0008081">
    <property type="term" value="F:phosphoric diester hydrolase activity"/>
    <property type="evidence" value="ECO:0007669"/>
    <property type="project" value="UniProtKB-ARBA"/>
</dbReference>
<dbReference type="AlphaFoldDB" id="A0A401JG12"/>
<dbReference type="Proteomes" id="UP000286806">
    <property type="component" value="Unassembled WGS sequence"/>
</dbReference>
<dbReference type="PANTHER" id="PTHR43155">
    <property type="entry name" value="CYCLIC DI-GMP PHOSPHODIESTERASE PA4108-RELATED"/>
    <property type="match status" value="1"/>
</dbReference>
<keyword evidence="3" id="KW-1185">Reference proteome</keyword>
<gene>
    <name evidence="2" type="ORF">SFMTTN_2390</name>
</gene>
<dbReference type="Gene3D" id="1.10.3210.10">
    <property type="entry name" value="Hypothetical protein af1432"/>
    <property type="match status" value="1"/>
</dbReference>
<name>A0A401JG12_9PROT</name>
<dbReference type="PROSITE" id="PS51832">
    <property type="entry name" value="HD_GYP"/>
    <property type="match status" value="1"/>
</dbReference>
<accession>A0A401JG12</accession>
<organism evidence="2 3">
    <name type="scientific">Sulfuriferula multivorans</name>
    <dbReference type="NCBI Taxonomy" id="1559896"/>
    <lineage>
        <taxon>Bacteria</taxon>
        <taxon>Pseudomonadati</taxon>
        <taxon>Pseudomonadota</taxon>
        <taxon>Betaproteobacteria</taxon>
        <taxon>Nitrosomonadales</taxon>
        <taxon>Sulfuricellaceae</taxon>
        <taxon>Sulfuriferula</taxon>
    </lineage>
</organism>
<dbReference type="InterPro" id="IPR037522">
    <property type="entry name" value="HD_GYP_dom"/>
</dbReference>
<comment type="caution">
    <text evidence="2">The sequence shown here is derived from an EMBL/GenBank/DDBJ whole genome shotgun (WGS) entry which is preliminary data.</text>
</comment>
<evidence type="ECO:0000259" key="1">
    <source>
        <dbReference type="PROSITE" id="PS51832"/>
    </source>
</evidence>